<dbReference type="Proteomes" id="UP000729402">
    <property type="component" value="Unassembled WGS sequence"/>
</dbReference>
<evidence type="ECO:0000313" key="2">
    <source>
        <dbReference type="Proteomes" id="UP000729402"/>
    </source>
</evidence>
<dbReference type="EMBL" id="JAAALK010000288">
    <property type="protein sequence ID" value="KAG8055530.1"/>
    <property type="molecule type" value="Genomic_DNA"/>
</dbReference>
<proteinExistence type="predicted"/>
<protein>
    <recommendedName>
        <fullName evidence="3">Flavodoxin-like domain-containing protein</fullName>
    </recommendedName>
</protein>
<comment type="caution">
    <text evidence="1">The sequence shown here is derived from an EMBL/GenBank/DDBJ whole genome shotgun (WGS) entry which is preliminary data.</text>
</comment>
<dbReference type="AlphaFoldDB" id="A0A8J5V943"/>
<evidence type="ECO:0008006" key="3">
    <source>
        <dbReference type="Google" id="ProtNLM"/>
    </source>
</evidence>
<evidence type="ECO:0000313" key="1">
    <source>
        <dbReference type="EMBL" id="KAG8055530.1"/>
    </source>
</evidence>
<accession>A0A8J5V943</accession>
<gene>
    <name evidence="1" type="ORF">GUJ93_ZPchr0001g31102</name>
</gene>
<sequence length="82" mass="8764">MVAPPSTLPEVRGRLLVNYASHTGNAMDAADRVGREAERGGCPAVDVLPKSPWIASIPVACRERGSWFSSCPLRGRVIPPIP</sequence>
<reference evidence="1" key="1">
    <citation type="journal article" date="2021" name="bioRxiv">
        <title>Whole Genome Assembly and Annotation of Northern Wild Rice, Zizania palustris L., Supports a Whole Genome Duplication in the Zizania Genus.</title>
        <authorList>
            <person name="Haas M."/>
            <person name="Kono T."/>
            <person name="Macchietto M."/>
            <person name="Millas R."/>
            <person name="McGilp L."/>
            <person name="Shao M."/>
            <person name="Duquette J."/>
            <person name="Hirsch C.N."/>
            <person name="Kimball J."/>
        </authorList>
    </citation>
    <scope>NUCLEOTIDE SEQUENCE</scope>
    <source>
        <tissue evidence="1">Fresh leaf tissue</tissue>
    </source>
</reference>
<reference evidence="1" key="2">
    <citation type="submission" date="2021-02" db="EMBL/GenBank/DDBJ databases">
        <authorList>
            <person name="Kimball J.A."/>
            <person name="Haas M.W."/>
            <person name="Macchietto M."/>
            <person name="Kono T."/>
            <person name="Duquette J."/>
            <person name="Shao M."/>
        </authorList>
    </citation>
    <scope>NUCLEOTIDE SEQUENCE</scope>
    <source>
        <tissue evidence="1">Fresh leaf tissue</tissue>
    </source>
</reference>
<dbReference type="OrthoDB" id="1721757at2759"/>
<organism evidence="1 2">
    <name type="scientific">Zizania palustris</name>
    <name type="common">Northern wild rice</name>
    <dbReference type="NCBI Taxonomy" id="103762"/>
    <lineage>
        <taxon>Eukaryota</taxon>
        <taxon>Viridiplantae</taxon>
        <taxon>Streptophyta</taxon>
        <taxon>Embryophyta</taxon>
        <taxon>Tracheophyta</taxon>
        <taxon>Spermatophyta</taxon>
        <taxon>Magnoliopsida</taxon>
        <taxon>Liliopsida</taxon>
        <taxon>Poales</taxon>
        <taxon>Poaceae</taxon>
        <taxon>BOP clade</taxon>
        <taxon>Oryzoideae</taxon>
        <taxon>Oryzeae</taxon>
        <taxon>Zizaniinae</taxon>
        <taxon>Zizania</taxon>
    </lineage>
</organism>
<name>A0A8J5V943_ZIZPA</name>
<keyword evidence="2" id="KW-1185">Reference proteome</keyword>